<dbReference type="EMBL" id="JAPEUX010000006">
    <property type="protein sequence ID" value="KAJ4349543.1"/>
    <property type="molecule type" value="Genomic_DNA"/>
</dbReference>
<dbReference type="RefSeq" id="XP_056068473.1">
    <property type="nucleotide sequence ID" value="XM_056216917.1"/>
</dbReference>
<dbReference type="AlphaFoldDB" id="A0A9W8XFW5"/>
<accession>A0A9W8XFW5</accession>
<dbReference type="OrthoDB" id="10635721at2759"/>
<sequence>MDGRLTLPDEASMSKATTKSEPANKMANRSFDFFSLPVELRVLVYQAYLDIEVPRVTHLPAQPDRYVPLHFGIGHPKNSDAAVGPLLSICYAFDDYSVEPFSEVMRLAGLNSPYQPSGVYRIVLTGKPLPAPPGFMYNGISEIIHNGGVMDSIREVDVLSHLEPGSVVNPQDWLAGVTLCPNVQTLNIVFKPRAMMGKSKPRMLNNRPKGAVPLLEDRLAQYHARDLHRYVGVLEDPSRMVNAMTYGDLKLFQEYHTLVEEYGADFETKPEFSNPKGDHEFHLLSVEQIVERFRLRELLKCRQLKVACLKYSLGCSCSRPNCSYANFGVGPVRAQEGSVREVTVDAFQELMGKVAFWLQNEFATKNRQWVFVQSLKIAQKKPSNFYYKQA</sequence>
<keyword evidence="3" id="KW-1185">Reference proteome</keyword>
<dbReference type="Proteomes" id="UP001140513">
    <property type="component" value="Unassembled WGS sequence"/>
</dbReference>
<evidence type="ECO:0000256" key="1">
    <source>
        <dbReference type="SAM" id="MobiDB-lite"/>
    </source>
</evidence>
<evidence type="ECO:0000313" key="3">
    <source>
        <dbReference type="Proteomes" id="UP001140513"/>
    </source>
</evidence>
<reference evidence="2" key="1">
    <citation type="submission" date="2022-10" db="EMBL/GenBank/DDBJ databases">
        <title>Tapping the CABI collections for fungal endophytes: first genome assemblies for Collariella, Neodidymelliopsis, Ascochyta clinopodiicola, Didymella pomorum, Didymosphaeria variabile, Neocosmospora piperis and Neocucurbitaria cava.</title>
        <authorList>
            <person name="Hill R."/>
        </authorList>
    </citation>
    <scope>NUCLEOTIDE SEQUENCE</scope>
    <source>
        <strain evidence="2">IMI 356815</strain>
    </source>
</reference>
<comment type="caution">
    <text evidence="2">The sequence shown here is derived from an EMBL/GenBank/DDBJ whole genome shotgun (WGS) entry which is preliminary data.</text>
</comment>
<dbReference type="GeneID" id="80911689"/>
<proteinExistence type="predicted"/>
<protein>
    <submittedName>
        <fullName evidence="2">Uncharacterized protein</fullName>
    </submittedName>
</protein>
<feature type="region of interest" description="Disordered" evidence="1">
    <location>
        <begin position="1"/>
        <end position="21"/>
    </location>
</feature>
<gene>
    <name evidence="2" type="ORF">N0V89_008159</name>
</gene>
<evidence type="ECO:0000313" key="2">
    <source>
        <dbReference type="EMBL" id="KAJ4349543.1"/>
    </source>
</evidence>
<name>A0A9W8XFW5_9PLEO</name>
<organism evidence="2 3">
    <name type="scientific">Didymosphaeria variabile</name>
    <dbReference type="NCBI Taxonomy" id="1932322"/>
    <lineage>
        <taxon>Eukaryota</taxon>
        <taxon>Fungi</taxon>
        <taxon>Dikarya</taxon>
        <taxon>Ascomycota</taxon>
        <taxon>Pezizomycotina</taxon>
        <taxon>Dothideomycetes</taxon>
        <taxon>Pleosporomycetidae</taxon>
        <taxon>Pleosporales</taxon>
        <taxon>Massarineae</taxon>
        <taxon>Didymosphaeriaceae</taxon>
        <taxon>Didymosphaeria</taxon>
    </lineage>
</organism>